<evidence type="ECO:0000256" key="2">
    <source>
        <dbReference type="ARBA" id="ARBA00022692"/>
    </source>
</evidence>
<dbReference type="EMBL" id="CAJHNH020006735">
    <property type="protein sequence ID" value="CAG5134055.1"/>
    <property type="molecule type" value="Genomic_DNA"/>
</dbReference>
<feature type="transmembrane region" description="Helical" evidence="5">
    <location>
        <begin position="84"/>
        <end position="103"/>
    </location>
</feature>
<evidence type="ECO:0000313" key="7">
    <source>
        <dbReference type="EMBL" id="CAG5134055.1"/>
    </source>
</evidence>
<dbReference type="InterPro" id="IPR005821">
    <property type="entry name" value="Ion_trans_dom"/>
</dbReference>
<reference evidence="7" key="1">
    <citation type="submission" date="2021-04" db="EMBL/GenBank/DDBJ databases">
        <authorList>
            <consortium name="Molecular Ecology Group"/>
        </authorList>
    </citation>
    <scope>NUCLEOTIDE SEQUENCE</scope>
</reference>
<dbReference type="AlphaFoldDB" id="A0A8S4A276"/>
<keyword evidence="3 5" id="KW-1133">Transmembrane helix</keyword>
<dbReference type="SUPFAM" id="SSF81324">
    <property type="entry name" value="Voltage-gated potassium channels"/>
    <property type="match status" value="1"/>
</dbReference>
<dbReference type="OrthoDB" id="421226at2759"/>
<dbReference type="GO" id="GO:0005221">
    <property type="term" value="F:intracellularly cyclic nucleotide-activated monoatomic cation channel activity"/>
    <property type="evidence" value="ECO:0007669"/>
    <property type="project" value="InterPro"/>
</dbReference>
<name>A0A8S4A276_9EUPU</name>
<proteinExistence type="predicted"/>
<dbReference type="GO" id="GO:0016020">
    <property type="term" value="C:membrane"/>
    <property type="evidence" value="ECO:0007669"/>
    <property type="project" value="UniProtKB-SubCell"/>
</dbReference>
<protein>
    <recommendedName>
        <fullName evidence="6">Ion transport domain-containing protein</fullName>
    </recommendedName>
</protein>
<evidence type="ECO:0000256" key="3">
    <source>
        <dbReference type="ARBA" id="ARBA00022989"/>
    </source>
</evidence>
<sequence>MVVLPNTNWKRVRNTLKAASEMQGPKKHKHTLDREDSFLRKFSTRNHQDIQNSPTSFDDEDHRFSHSPNSYEGRFVIQHDGTFMFYWLGIITLAVLYNIWTCIARQAFVEIQHGCPACWYTLDGVFDFLYVCDILVQFRTGYLDQGLMVYDARKLFVRYVRSKSIYTDFLCLLPLDLIQFAIGVHPMIRFPRFFKVYRTFRFIYMMESRTAYPNLFRVANLTHLVLLGAHWFAAFYYMISEAEKFTGSWSYPNPVGEFAEITRKYLQCLHWAVLTLTTIGDLPIPDNAN</sequence>
<dbReference type="Gene3D" id="1.10.287.70">
    <property type="match status" value="1"/>
</dbReference>
<feature type="domain" description="Ion transport" evidence="6">
    <location>
        <begin position="85"/>
        <end position="280"/>
    </location>
</feature>
<evidence type="ECO:0000256" key="4">
    <source>
        <dbReference type="ARBA" id="ARBA00023136"/>
    </source>
</evidence>
<dbReference type="InterPro" id="IPR050866">
    <property type="entry name" value="CNG_cation_channel"/>
</dbReference>
<dbReference type="PANTHER" id="PTHR45638">
    <property type="entry name" value="CYCLIC NUCLEOTIDE-GATED CATION CHANNEL SUBUNIT A"/>
    <property type="match status" value="1"/>
</dbReference>
<dbReference type="Pfam" id="PF00520">
    <property type="entry name" value="Ion_trans"/>
    <property type="match status" value="1"/>
</dbReference>
<evidence type="ECO:0000313" key="8">
    <source>
        <dbReference type="Proteomes" id="UP000678393"/>
    </source>
</evidence>
<dbReference type="GO" id="GO:0044877">
    <property type="term" value="F:protein-containing complex binding"/>
    <property type="evidence" value="ECO:0007669"/>
    <property type="project" value="TreeGrafter"/>
</dbReference>
<keyword evidence="2 5" id="KW-0812">Transmembrane</keyword>
<evidence type="ECO:0000256" key="5">
    <source>
        <dbReference type="SAM" id="Phobius"/>
    </source>
</evidence>
<keyword evidence="8" id="KW-1185">Reference proteome</keyword>
<accession>A0A8S4A276</accession>
<evidence type="ECO:0000256" key="1">
    <source>
        <dbReference type="ARBA" id="ARBA00004141"/>
    </source>
</evidence>
<evidence type="ECO:0000259" key="6">
    <source>
        <dbReference type="Pfam" id="PF00520"/>
    </source>
</evidence>
<gene>
    <name evidence="7" type="ORF">CUNI_LOCUS19613</name>
</gene>
<keyword evidence="4 5" id="KW-0472">Membrane</keyword>
<comment type="caution">
    <text evidence="7">The sequence shown here is derived from an EMBL/GenBank/DDBJ whole genome shotgun (WGS) entry which is preliminary data.</text>
</comment>
<dbReference type="Proteomes" id="UP000678393">
    <property type="component" value="Unassembled WGS sequence"/>
</dbReference>
<organism evidence="7 8">
    <name type="scientific">Candidula unifasciata</name>
    <dbReference type="NCBI Taxonomy" id="100452"/>
    <lineage>
        <taxon>Eukaryota</taxon>
        <taxon>Metazoa</taxon>
        <taxon>Spiralia</taxon>
        <taxon>Lophotrochozoa</taxon>
        <taxon>Mollusca</taxon>
        <taxon>Gastropoda</taxon>
        <taxon>Heterobranchia</taxon>
        <taxon>Euthyneura</taxon>
        <taxon>Panpulmonata</taxon>
        <taxon>Eupulmonata</taxon>
        <taxon>Stylommatophora</taxon>
        <taxon>Helicina</taxon>
        <taxon>Helicoidea</taxon>
        <taxon>Geomitridae</taxon>
        <taxon>Candidula</taxon>
    </lineage>
</organism>
<comment type="subcellular location">
    <subcellularLocation>
        <location evidence="1">Membrane</location>
        <topology evidence="1">Multi-pass membrane protein</topology>
    </subcellularLocation>
</comment>
<dbReference type="PANTHER" id="PTHR45638:SF7">
    <property type="entry name" value="CYCLIC NUCLEOTIDE-GATED ION CHANNEL-LIKE, ISOFORM E"/>
    <property type="match status" value="1"/>
</dbReference>
<feature type="transmembrane region" description="Helical" evidence="5">
    <location>
        <begin position="215"/>
        <end position="239"/>
    </location>
</feature>
<feature type="non-terminal residue" evidence="7">
    <location>
        <position position="289"/>
    </location>
</feature>